<dbReference type="Pfam" id="PF13102">
    <property type="entry name" value="Phage_int_SAM_5"/>
    <property type="match status" value="1"/>
</dbReference>
<dbReference type="PANTHER" id="PTHR30349">
    <property type="entry name" value="PHAGE INTEGRASE-RELATED"/>
    <property type="match status" value="1"/>
</dbReference>
<dbReference type="SUPFAM" id="SSF56349">
    <property type="entry name" value="DNA breaking-rejoining enzymes"/>
    <property type="match status" value="1"/>
</dbReference>
<dbReference type="Proteomes" id="UP000673975">
    <property type="component" value="Unassembled WGS sequence"/>
</dbReference>
<keyword evidence="3" id="KW-0233">DNA recombination</keyword>
<dbReference type="GO" id="GO:0003677">
    <property type="term" value="F:DNA binding"/>
    <property type="evidence" value="ECO:0007669"/>
    <property type="project" value="UniProtKB-KW"/>
</dbReference>
<dbReference type="InterPro" id="IPR035386">
    <property type="entry name" value="Arm-DNA-bind_5"/>
</dbReference>
<comment type="caution">
    <text evidence="5">The sequence shown here is derived from an EMBL/GenBank/DDBJ whole genome shotgun (WGS) entry which is preliminary data.</text>
</comment>
<evidence type="ECO:0000259" key="4">
    <source>
        <dbReference type="PROSITE" id="PS51898"/>
    </source>
</evidence>
<keyword evidence="6" id="KW-1185">Reference proteome</keyword>
<dbReference type="GO" id="GO:0006310">
    <property type="term" value="P:DNA recombination"/>
    <property type="evidence" value="ECO:0007669"/>
    <property type="project" value="UniProtKB-KW"/>
</dbReference>
<name>A0A8J7RVW0_9BACT</name>
<evidence type="ECO:0000313" key="5">
    <source>
        <dbReference type="EMBL" id="MBP3193902.1"/>
    </source>
</evidence>
<evidence type="ECO:0000256" key="2">
    <source>
        <dbReference type="ARBA" id="ARBA00023125"/>
    </source>
</evidence>
<dbReference type="PROSITE" id="PS51898">
    <property type="entry name" value="TYR_RECOMBINASE"/>
    <property type="match status" value="1"/>
</dbReference>
<feature type="domain" description="Tyr recombinase" evidence="4">
    <location>
        <begin position="208"/>
        <end position="406"/>
    </location>
</feature>
<dbReference type="PANTHER" id="PTHR30349:SF64">
    <property type="entry name" value="PROPHAGE INTEGRASE INTD-RELATED"/>
    <property type="match status" value="1"/>
</dbReference>
<dbReference type="InterPro" id="IPR050090">
    <property type="entry name" value="Tyrosine_recombinase_XerCD"/>
</dbReference>
<organism evidence="5 6">
    <name type="scientific">Natronogracilivirga saccharolytica</name>
    <dbReference type="NCBI Taxonomy" id="2812953"/>
    <lineage>
        <taxon>Bacteria</taxon>
        <taxon>Pseudomonadati</taxon>
        <taxon>Balneolota</taxon>
        <taxon>Balneolia</taxon>
        <taxon>Balneolales</taxon>
        <taxon>Cyclonatronaceae</taxon>
        <taxon>Natronogracilivirga</taxon>
    </lineage>
</organism>
<dbReference type="EMBL" id="JAFIDN010000017">
    <property type="protein sequence ID" value="MBP3193902.1"/>
    <property type="molecule type" value="Genomic_DNA"/>
</dbReference>
<dbReference type="Gene3D" id="1.10.443.10">
    <property type="entry name" value="Intergrase catalytic core"/>
    <property type="match status" value="1"/>
</dbReference>
<reference evidence="5" key="1">
    <citation type="submission" date="2021-02" db="EMBL/GenBank/DDBJ databases">
        <title>Natronogracilivirga saccharolytica gen. nov. sp. nov. a new anaerobic, haloalkiliphilic carbohydrate-fermenting bacterium from soda lake and proposing of Cyclonatronumiaceae fam. nov. in the phylum Balneolaeota.</title>
        <authorList>
            <person name="Zhilina T.N."/>
            <person name="Sorokin D.Y."/>
            <person name="Zavarzina D.G."/>
            <person name="Toshchakov S.V."/>
            <person name="Kublanov I.V."/>
        </authorList>
    </citation>
    <scope>NUCLEOTIDE SEQUENCE</scope>
    <source>
        <strain evidence="5">Z-1702</strain>
    </source>
</reference>
<proteinExistence type="inferred from homology"/>
<dbReference type="InterPro" id="IPR002104">
    <property type="entry name" value="Integrase_catalytic"/>
</dbReference>
<dbReference type="GO" id="GO:0015074">
    <property type="term" value="P:DNA integration"/>
    <property type="evidence" value="ECO:0007669"/>
    <property type="project" value="InterPro"/>
</dbReference>
<dbReference type="RefSeq" id="WP_210513362.1">
    <property type="nucleotide sequence ID" value="NZ_JAFIDN010000017.1"/>
</dbReference>
<dbReference type="InterPro" id="IPR025269">
    <property type="entry name" value="SAM-like_dom"/>
</dbReference>
<comment type="similarity">
    <text evidence="1">Belongs to the 'phage' integrase family.</text>
</comment>
<dbReference type="InterPro" id="IPR013762">
    <property type="entry name" value="Integrase-like_cat_sf"/>
</dbReference>
<dbReference type="AlphaFoldDB" id="A0A8J7RVW0"/>
<gene>
    <name evidence="5" type="ORF">NATSA_14590</name>
</gene>
<keyword evidence="2" id="KW-0238">DNA-binding</keyword>
<dbReference type="Pfam" id="PF00589">
    <property type="entry name" value="Phage_integrase"/>
    <property type="match status" value="1"/>
</dbReference>
<dbReference type="Pfam" id="PF17293">
    <property type="entry name" value="Arm-DNA-bind_5"/>
    <property type="match status" value="1"/>
</dbReference>
<evidence type="ECO:0000313" key="6">
    <source>
        <dbReference type="Proteomes" id="UP000673975"/>
    </source>
</evidence>
<evidence type="ECO:0000256" key="1">
    <source>
        <dbReference type="ARBA" id="ARBA00008857"/>
    </source>
</evidence>
<dbReference type="InterPro" id="IPR010998">
    <property type="entry name" value="Integrase_recombinase_N"/>
</dbReference>
<protein>
    <submittedName>
        <fullName evidence="5">Site-specific integrase</fullName>
    </submittedName>
</protein>
<accession>A0A8J7RVW0</accession>
<dbReference type="InterPro" id="IPR011010">
    <property type="entry name" value="DNA_brk_join_enz"/>
</dbReference>
<sequence length="410" mass="47642">MATSIHLYLRKDAKKRNGECPIYLRITDNRKHRYISTGVSVQEKCWNQKREMVRRNHPNPDTLNEKLQQRIKEAQNAETELGRGGKVSAKAIRERIQVGKKGDFFNLADEWYDELVATGKYHQSKTLKVVLKKLESFEGERLLPLSQIDTAYLEKFESYISRTFENKGNTINKTFKIIRRVLKMAMKAYLMREDPFINFKGAKRVKDSEKTKLHIEQIKAIEELNLATGSALWHARNAFLFSFYSGGIRFGDICCLKWENVKNGRLSYNMNKNEKPFSTKLSDYHKAILSEYSGSKDEYIFPFLNSKKKYDLLDLRKAISSRNVIVNKNLKKIVELVNEELEKNDCPELIIEGSVSFHVSRHSFAQHAVESGLDVYELMQTLRHTKIETTQSYLKSLDEKLADKAMSKVF</sequence>
<evidence type="ECO:0000256" key="3">
    <source>
        <dbReference type="ARBA" id="ARBA00023172"/>
    </source>
</evidence>
<dbReference type="Gene3D" id="1.10.150.130">
    <property type="match status" value="1"/>
</dbReference>
<dbReference type="CDD" id="cd01185">
    <property type="entry name" value="INTN1_C_like"/>
    <property type="match status" value="1"/>
</dbReference>